<feature type="region of interest" description="Disordered" evidence="1">
    <location>
        <begin position="119"/>
        <end position="159"/>
    </location>
</feature>
<dbReference type="Gene3D" id="2.30.42.10">
    <property type="match status" value="1"/>
</dbReference>
<feature type="region of interest" description="Disordered" evidence="1">
    <location>
        <begin position="49"/>
        <end position="106"/>
    </location>
</feature>
<proteinExistence type="predicted"/>
<dbReference type="EMBL" id="BFAA01004624">
    <property type="protein sequence ID" value="GCB69792.1"/>
    <property type="molecule type" value="Genomic_DNA"/>
</dbReference>
<dbReference type="GO" id="GO:0043197">
    <property type="term" value="C:dendritic spine"/>
    <property type="evidence" value="ECO:0007669"/>
    <property type="project" value="TreeGrafter"/>
</dbReference>
<feature type="compositionally biased region" description="Basic and acidic residues" evidence="1">
    <location>
        <begin position="49"/>
        <end position="59"/>
    </location>
</feature>
<dbReference type="GO" id="GO:0014069">
    <property type="term" value="C:postsynaptic density"/>
    <property type="evidence" value="ECO:0007669"/>
    <property type="project" value="TreeGrafter"/>
</dbReference>
<evidence type="ECO:0000313" key="3">
    <source>
        <dbReference type="Proteomes" id="UP000288216"/>
    </source>
</evidence>
<dbReference type="InterPro" id="IPR036034">
    <property type="entry name" value="PDZ_sf"/>
</dbReference>
<dbReference type="PANTHER" id="PTHR24135">
    <property type="entry name" value="SH3 AND MULTIPLE ANKYRIN REPEAT DOMAINS PROTEIN"/>
    <property type="match status" value="1"/>
</dbReference>
<dbReference type="PANTHER" id="PTHR24135:SF28">
    <property type="entry name" value="LD13733P"/>
    <property type="match status" value="1"/>
</dbReference>
<dbReference type="Proteomes" id="UP000288216">
    <property type="component" value="Unassembled WGS sequence"/>
</dbReference>
<feature type="compositionally biased region" description="Low complexity" evidence="1">
    <location>
        <begin position="60"/>
        <end position="71"/>
    </location>
</feature>
<comment type="caution">
    <text evidence="2">The sequence shown here is derived from an EMBL/GenBank/DDBJ whole genome shotgun (WGS) entry which is preliminary data.</text>
</comment>
<dbReference type="GO" id="GO:0045211">
    <property type="term" value="C:postsynaptic membrane"/>
    <property type="evidence" value="ECO:0007669"/>
    <property type="project" value="TreeGrafter"/>
</dbReference>
<accession>A0A401P9L2</accession>
<organism evidence="2 3">
    <name type="scientific">Scyliorhinus torazame</name>
    <name type="common">Cloudy catshark</name>
    <name type="synonym">Catulus torazame</name>
    <dbReference type="NCBI Taxonomy" id="75743"/>
    <lineage>
        <taxon>Eukaryota</taxon>
        <taxon>Metazoa</taxon>
        <taxon>Chordata</taxon>
        <taxon>Craniata</taxon>
        <taxon>Vertebrata</taxon>
        <taxon>Chondrichthyes</taxon>
        <taxon>Elasmobranchii</taxon>
        <taxon>Galeomorphii</taxon>
        <taxon>Galeoidea</taxon>
        <taxon>Carcharhiniformes</taxon>
        <taxon>Scyliorhinidae</taxon>
        <taxon>Scyliorhinus</taxon>
    </lineage>
</organism>
<gene>
    <name evidence="2" type="ORF">scyTo_0010625</name>
</gene>
<name>A0A401P9L2_SCYTO</name>
<feature type="compositionally biased region" description="Polar residues" evidence="1">
    <location>
        <begin position="140"/>
        <end position="159"/>
    </location>
</feature>
<protein>
    <recommendedName>
        <fullName evidence="4">PDZ domain-containing protein</fullName>
    </recommendedName>
</protein>
<dbReference type="OrthoDB" id="9428789at2759"/>
<keyword evidence="3" id="KW-1185">Reference proteome</keyword>
<sequence length="305" mass="33072">MGSLLAAWVKNVNNINVVKVGHKQVVSMIRQGGNNLLMKVVTVSRKPELEDGMRKKDESLTSTSTESLEGLINIFKDDDASEENGDKSDQEESATTPPDPESEHHTCDCAVDWQEDLAQDPTPVAGSSKGPLLDCAMQAGGSTMEDQGTQQPQLRDTVPETSPAHTQQMLEQTIHLLHEAVQNFHVTVQSGYTQMHSDMTRSHTIMQFGWAQFTEQVGCLVSLLKTLVRDHQASTPQLRDVAVQSSLKSPEGQSAGVVLPTASSPVADVLPNTQCNPVGDHLNDGSSQSSVTCPVNRTHVHSFNI</sequence>
<dbReference type="GO" id="GO:0035255">
    <property type="term" value="F:ionotropic glutamate receptor binding"/>
    <property type="evidence" value="ECO:0007669"/>
    <property type="project" value="TreeGrafter"/>
</dbReference>
<evidence type="ECO:0000256" key="1">
    <source>
        <dbReference type="SAM" id="MobiDB-lite"/>
    </source>
</evidence>
<dbReference type="AlphaFoldDB" id="A0A401P9L2"/>
<reference evidence="2 3" key="1">
    <citation type="journal article" date="2018" name="Nat. Ecol. Evol.">
        <title>Shark genomes provide insights into elasmobranch evolution and the origin of vertebrates.</title>
        <authorList>
            <person name="Hara Y"/>
            <person name="Yamaguchi K"/>
            <person name="Onimaru K"/>
            <person name="Kadota M"/>
            <person name="Koyanagi M"/>
            <person name="Keeley SD"/>
            <person name="Tatsumi K"/>
            <person name="Tanaka K"/>
            <person name="Motone F"/>
            <person name="Kageyama Y"/>
            <person name="Nozu R"/>
            <person name="Adachi N"/>
            <person name="Nishimura O"/>
            <person name="Nakagawa R"/>
            <person name="Tanegashima C"/>
            <person name="Kiyatake I"/>
            <person name="Matsumoto R"/>
            <person name="Murakumo K"/>
            <person name="Nishida K"/>
            <person name="Terakita A"/>
            <person name="Kuratani S"/>
            <person name="Sato K"/>
            <person name="Hyodo S Kuraku.S."/>
        </authorList>
    </citation>
    <scope>NUCLEOTIDE SEQUENCE [LARGE SCALE GENOMIC DNA]</scope>
</reference>
<evidence type="ECO:0000313" key="2">
    <source>
        <dbReference type="EMBL" id="GCB69792.1"/>
    </source>
</evidence>
<evidence type="ECO:0008006" key="4">
    <source>
        <dbReference type="Google" id="ProtNLM"/>
    </source>
</evidence>
<dbReference type="InterPro" id="IPR051569">
    <property type="entry name" value="SHANK"/>
</dbReference>
<dbReference type="GO" id="GO:0030160">
    <property type="term" value="F:synaptic receptor adaptor activity"/>
    <property type="evidence" value="ECO:0007669"/>
    <property type="project" value="TreeGrafter"/>
</dbReference>
<dbReference type="STRING" id="75743.A0A401P9L2"/>